<keyword evidence="2" id="KW-1185">Reference proteome</keyword>
<evidence type="ECO:0000313" key="1">
    <source>
        <dbReference type="EMBL" id="GFU51740.1"/>
    </source>
</evidence>
<proteinExistence type="predicted"/>
<gene>
    <name evidence="1" type="ORF">NPIL_94511</name>
</gene>
<evidence type="ECO:0000313" key="2">
    <source>
        <dbReference type="Proteomes" id="UP000887013"/>
    </source>
</evidence>
<protein>
    <submittedName>
        <fullName evidence="1">Uncharacterized protein</fullName>
    </submittedName>
</protein>
<sequence>MLLRSRVKAAAKAARRQKPAARASVRHGAYAIPAYCIDAPALIKRQGPVYTVAICISQKLQRKIEETLPYGREMYVPLRKWRSCLN</sequence>
<name>A0A8X6UM17_NEPPI</name>
<feature type="non-terminal residue" evidence="1">
    <location>
        <position position="1"/>
    </location>
</feature>
<comment type="caution">
    <text evidence="1">The sequence shown here is derived from an EMBL/GenBank/DDBJ whole genome shotgun (WGS) entry which is preliminary data.</text>
</comment>
<dbReference type="EMBL" id="BMAW01038328">
    <property type="protein sequence ID" value="GFU51740.1"/>
    <property type="molecule type" value="Genomic_DNA"/>
</dbReference>
<accession>A0A8X6UM17</accession>
<dbReference type="AlphaFoldDB" id="A0A8X6UM17"/>
<organism evidence="1 2">
    <name type="scientific">Nephila pilipes</name>
    <name type="common">Giant wood spider</name>
    <name type="synonym">Nephila maculata</name>
    <dbReference type="NCBI Taxonomy" id="299642"/>
    <lineage>
        <taxon>Eukaryota</taxon>
        <taxon>Metazoa</taxon>
        <taxon>Ecdysozoa</taxon>
        <taxon>Arthropoda</taxon>
        <taxon>Chelicerata</taxon>
        <taxon>Arachnida</taxon>
        <taxon>Araneae</taxon>
        <taxon>Araneomorphae</taxon>
        <taxon>Entelegynae</taxon>
        <taxon>Araneoidea</taxon>
        <taxon>Nephilidae</taxon>
        <taxon>Nephila</taxon>
    </lineage>
</organism>
<dbReference type="Proteomes" id="UP000887013">
    <property type="component" value="Unassembled WGS sequence"/>
</dbReference>
<reference evidence="1" key="1">
    <citation type="submission" date="2020-08" db="EMBL/GenBank/DDBJ databases">
        <title>Multicomponent nature underlies the extraordinary mechanical properties of spider dragline silk.</title>
        <authorList>
            <person name="Kono N."/>
            <person name="Nakamura H."/>
            <person name="Mori M."/>
            <person name="Yoshida Y."/>
            <person name="Ohtoshi R."/>
            <person name="Malay A.D."/>
            <person name="Moran D.A.P."/>
            <person name="Tomita M."/>
            <person name="Numata K."/>
            <person name="Arakawa K."/>
        </authorList>
    </citation>
    <scope>NUCLEOTIDE SEQUENCE</scope>
</reference>